<dbReference type="Pfam" id="PF04695">
    <property type="entry name" value="Pex14_N"/>
    <property type="match status" value="1"/>
</dbReference>
<evidence type="ECO:0000256" key="1">
    <source>
        <dbReference type="SAM" id="MobiDB-lite"/>
    </source>
</evidence>
<accession>A0A2H4SJ98</accession>
<evidence type="ECO:0000313" key="3">
    <source>
        <dbReference type="EMBL" id="ATY63160.1"/>
    </source>
</evidence>
<dbReference type="VEuPathDB" id="FungiDB:CCM_06705"/>
<dbReference type="Gene3D" id="1.10.10.10">
    <property type="entry name" value="Winged helix-like DNA-binding domain superfamily/Winged helix DNA-binding domain"/>
    <property type="match status" value="1"/>
</dbReference>
<dbReference type="OMA" id="APIVTYP"/>
<proteinExistence type="predicted"/>
<feature type="domain" description="Peroxisome membrane anchor protein Pex14p N-terminal" evidence="2">
    <location>
        <begin position="41"/>
        <end position="84"/>
    </location>
</feature>
<dbReference type="AlphaFoldDB" id="A0A2H4SJ98"/>
<feature type="region of interest" description="Disordered" evidence="1">
    <location>
        <begin position="84"/>
        <end position="104"/>
    </location>
</feature>
<sequence length="360" mass="39260">MSDSSDDGIPAWQRTPQRSGGTTPDVEATPAASTDSGSSTTEDKLTIARRFLDDEMVKNKSRDKKAVFLKSKGVEDGHIQKLLGDAPETATEEETDNVSPTPQKRIPAITATDRAPIVTYPEFLTKPQRPPPLVTRQGLLNTLYGFTGLSTLIYGASKFVAEPMLGNLNVARQELHDTTASRLKALVNQLERTVSVVPPPKHAALVNKPTPSLATTMVSDEEDDEDPTEMFHRDIGTQTSFSDALASAAEDAKNPGLKQATTLDHTTSVTKLAKCFSGLRDAVVSQCGDFEDIKAQVEHFREDLDRMIFPHMDFTPGGYGMMSTAGSNIEPDDEVRKARDNIRRIKGVLLSTRSFPASTR</sequence>
<name>A0A2H4SJ98_CORMI</name>
<feature type="compositionally biased region" description="Polar residues" evidence="1">
    <location>
        <begin position="31"/>
        <end position="40"/>
    </location>
</feature>
<dbReference type="OrthoDB" id="441517at2759"/>
<dbReference type="VEuPathDB" id="FungiDB:A9K55_008199"/>
<evidence type="ECO:0000313" key="4">
    <source>
        <dbReference type="Proteomes" id="UP000323067"/>
    </source>
</evidence>
<reference evidence="3 4" key="1">
    <citation type="journal article" date="2017" name="BMC Genomics">
        <title>Chromosome level assembly and secondary metabolite potential of the parasitic fungus Cordyceps militaris.</title>
        <authorList>
            <person name="Kramer G.J."/>
            <person name="Nodwell J.R."/>
        </authorList>
    </citation>
    <scope>NUCLEOTIDE SEQUENCE [LARGE SCALE GENOMIC DNA]</scope>
    <source>
        <strain evidence="3 4">ATCC 34164</strain>
    </source>
</reference>
<evidence type="ECO:0000259" key="2">
    <source>
        <dbReference type="Pfam" id="PF04695"/>
    </source>
</evidence>
<dbReference type="InterPro" id="IPR036388">
    <property type="entry name" value="WH-like_DNA-bd_sf"/>
</dbReference>
<dbReference type="EMBL" id="CP023324">
    <property type="protein sequence ID" value="ATY63160.1"/>
    <property type="molecule type" value="Genomic_DNA"/>
</dbReference>
<protein>
    <submittedName>
        <fullName evidence="3">Peroxin Pex14 17-Penicillium chrysogenum</fullName>
    </submittedName>
</protein>
<feature type="region of interest" description="Disordered" evidence="1">
    <location>
        <begin position="1"/>
        <end position="44"/>
    </location>
</feature>
<gene>
    <name evidence="3" type="ORF">A9K55_008199</name>
</gene>
<dbReference type="InterPro" id="IPR006785">
    <property type="entry name" value="Pex14_N"/>
</dbReference>
<dbReference type="Proteomes" id="UP000323067">
    <property type="component" value="Chromosome vii"/>
</dbReference>
<organism evidence="3 4">
    <name type="scientific">Cordyceps militaris</name>
    <name type="common">Caterpillar fungus</name>
    <name type="synonym">Clavaria militaris</name>
    <dbReference type="NCBI Taxonomy" id="73501"/>
    <lineage>
        <taxon>Eukaryota</taxon>
        <taxon>Fungi</taxon>
        <taxon>Dikarya</taxon>
        <taxon>Ascomycota</taxon>
        <taxon>Pezizomycotina</taxon>
        <taxon>Sordariomycetes</taxon>
        <taxon>Hypocreomycetidae</taxon>
        <taxon>Hypocreales</taxon>
        <taxon>Cordycipitaceae</taxon>
        <taxon>Cordyceps</taxon>
    </lineage>
</organism>